<dbReference type="InterPro" id="IPR002798">
    <property type="entry name" value="SpoIIM-like"/>
</dbReference>
<comment type="caution">
    <text evidence="2">The sequence shown here is derived from an EMBL/GenBank/DDBJ whole genome shotgun (WGS) entry which is preliminary data.</text>
</comment>
<organism evidence="2 3">
    <name type="scientific">Brevibacillus thermoruber</name>
    <dbReference type="NCBI Taxonomy" id="33942"/>
    <lineage>
        <taxon>Bacteria</taxon>
        <taxon>Bacillati</taxon>
        <taxon>Bacillota</taxon>
        <taxon>Bacilli</taxon>
        <taxon>Bacillales</taxon>
        <taxon>Paenibacillaceae</taxon>
        <taxon>Brevibacillus</taxon>
    </lineage>
</organism>
<feature type="transmembrane region" description="Helical" evidence="1">
    <location>
        <begin position="80"/>
        <end position="105"/>
    </location>
</feature>
<proteinExistence type="predicted"/>
<keyword evidence="3" id="KW-1185">Reference proteome</keyword>
<reference evidence="2" key="1">
    <citation type="submission" date="2022-12" db="EMBL/GenBank/DDBJ databases">
        <title>Draft genome sequence of the thermophilic strain Brevibacillus thermoruber HT42, isolated from Los Humeros, Puebla, Mexico, with biotechnological potential.</title>
        <authorList>
            <person name="Lara Sanchez J."/>
            <person name="Solis Palacios R."/>
            <person name="Bustos Baena A.S."/>
            <person name="Ruz Baez A.E."/>
            <person name="Espinosa Luna G."/>
            <person name="Oliart Ros R.M."/>
        </authorList>
    </citation>
    <scope>NUCLEOTIDE SEQUENCE</scope>
    <source>
        <strain evidence="2">HT42</strain>
    </source>
</reference>
<name>A0A9X3TTG5_9BACL</name>
<feature type="transmembrane region" description="Helical" evidence="1">
    <location>
        <begin position="12"/>
        <end position="32"/>
    </location>
</feature>
<dbReference type="Proteomes" id="UP001151071">
    <property type="component" value="Unassembled WGS sequence"/>
</dbReference>
<keyword evidence="1" id="KW-1133">Transmembrane helix</keyword>
<evidence type="ECO:0000313" key="2">
    <source>
        <dbReference type="EMBL" id="MDA5110085.1"/>
    </source>
</evidence>
<keyword evidence="1" id="KW-0472">Membrane</keyword>
<sequence>MNTRFRRLWTDNKWYIVTACLLFLGGAMVGFLQSHAVHDMVSGLMDELKDMAQRIRDSGQGVTALFWAIFVNNVTSSLMMMALGLFFAVFPVIGMVANGVLFGYILAQYSAAGISPWLIFAVGILPHGIIELPTVLFAAGVGMRLGVLSLRSVGGLFQPSSWERVKNDWYDVLKQFPAAVLTVIGLLFVAAVVESVVTPLLLHSTIGEQLQQVKWLE</sequence>
<dbReference type="Pfam" id="PF01944">
    <property type="entry name" value="SpoIIM"/>
    <property type="match status" value="1"/>
</dbReference>
<evidence type="ECO:0000313" key="3">
    <source>
        <dbReference type="Proteomes" id="UP001151071"/>
    </source>
</evidence>
<evidence type="ECO:0000256" key="1">
    <source>
        <dbReference type="SAM" id="Phobius"/>
    </source>
</evidence>
<protein>
    <submittedName>
        <fullName evidence="2">Stage II sporulation protein M</fullName>
    </submittedName>
</protein>
<feature type="transmembrane region" description="Helical" evidence="1">
    <location>
        <begin position="117"/>
        <end position="141"/>
    </location>
</feature>
<keyword evidence="1" id="KW-0812">Transmembrane</keyword>
<dbReference type="AlphaFoldDB" id="A0A9X3TTG5"/>
<dbReference type="PANTHER" id="PTHR35337:SF1">
    <property type="entry name" value="SLR1478 PROTEIN"/>
    <property type="match status" value="1"/>
</dbReference>
<feature type="transmembrane region" description="Helical" evidence="1">
    <location>
        <begin position="176"/>
        <end position="202"/>
    </location>
</feature>
<gene>
    <name evidence="2" type="ORF">O3V59_17095</name>
</gene>
<dbReference type="EMBL" id="JAPYYP010000026">
    <property type="protein sequence ID" value="MDA5110085.1"/>
    <property type="molecule type" value="Genomic_DNA"/>
</dbReference>
<dbReference type="RefSeq" id="WP_271140626.1">
    <property type="nucleotide sequence ID" value="NZ_JAPYYP010000026.1"/>
</dbReference>
<dbReference type="PANTHER" id="PTHR35337">
    <property type="entry name" value="SLR1478 PROTEIN"/>
    <property type="match status" value="1"/>
</dbReference>
<accession>A0A9X3TTG5</accession>